<evidence type="ECO:0000259" key="1">
    <source>
        <dbReference type="PROSITE" id="PS51186"/>
    </source>
</evidence>
<dbReference type="InterPro" id="IPR052729">
    <property type="entry name" value="Acyl/Acetyltrans_Enzymes"/>
</dbReference>
<dbReference type="Gene3D" id="3.40.630.30">
    <property type="match status" value="1"/>
</dbReference>
<dbReference type="Proteomes" id="UP000887540">
    <property type="component" value="Unplaced"/>
</dbReference>
<dbReference type="Pfam" id="PF00583">
    <property type="entry name" value="Acetyltransf_1"/>
    <property type="match status" value="1"/>
</dbReference>
<reference evidence="3" key="1">
    <citation type="submission" date="2022-11" db="UniProtKB">
        <authorList>
            <consortium name="WormBaseParasite"/>
        </authorList>
    </citation>
    <scope>IDENTIFICATION</scope>
</reference>
<dbReference type="Gene3D" id="3.40.630.90">
    <property type="match status" value="1"/>
</dbReference>
<sequence>MKDDDVQQSLDLLSSHEMFLGLHEAKTWIQVDPEGLLVAEDLDTGCIIGIISGNNYDEHNCFISIFAVKEEHRLNGIGSALWNALMQHCGNRNLGLNPRPAMIPSYTKRGLTLKSPYDQKIYVGHPQLGQPSATLIEEVIVEKINKENIKEVDKYDKSVCGIERFKYNWLNANEPETKAFVALSKATNKVLGYCIFKKGNLCRTFSPIYADSDEITELLISKCEIPEDEKVMMATLGLSPNLEFMEKLQMKLYLTQSTLFSNEIRITNLERVYSLSSVNFFPF</sequence>
<dbReference type="SUPFAM" id="SSF55729">
    <property type="entry name" value="Acyl-CoA N-acyltransferases (Nat)"/>
    <property type="match status" value="1"/>
</dbReference>
<dbReference type="PANTHER" id="PTHR47237:SF1">
    <property type="entry name" value="SLL0310 PROTEIN"/>
    <property type="match status" value="1"/>
</dbReference>
<dbReference type="WBParaSite" id="ACRNAN_scaffold10245.g6434.t1">
    <property type="protein sequence ID" value="ACRNAN_scaffold10245.g6434.t1"/>
    <property type="gene ID" value="ACRNAN_scaffold10245.g6434"/>
</dbReference>
<proteinExistence type="predicted"/>
<evidence type="ECO:0000313" key="3">
    <source>
        <dbReference type="WBParaSite" id="ACRNAN_scaffold10245.g6434.t1"/>
    </source>
</evidence>
<dbReference type="InterPro" id="IPR000182">
    <property type="entry name" value="GNAT_dom"/>
</dbReference>
<accession>A0A914CG36</accession>
<dbReference type="AlphaFoldDB" id="A0A914CG36"/>
<dbReference type="CDD" id="cd04301">
    <property type="entry name" value="NAT_SF"/>
    <property type="match status" value="1"/>
</dbReference>
<dbReference type="PANTHER" id="PTHR47237">
    <property type="entry name" value="SLL0310 PROTEIN"/>
    <property type="match status" value="1"/>
</dbReference>
<feature type="domain" description="N-acetyltransferase" evidence="1">
    <location>
        <begin position="1"/>
        <end position="142"/>
    </location>
</feature>
<dbReference type="PROSITE" id="PS51186">
    <property type="entry name" value="GNAT"/>
    <property type="match status" value="1"/>
</dbReference>
<evidence type="ECO:0000313" key="2">
    <source>
        <dbReference type="Proteomes" id="UP000887540"/>
    </source>
</evidence>
<dbReference type="GO" id="GO:0016747">
    <property type="term" value="F:acyltransferase activity, transferring groups other than amino-acyl groups"/>
    <property type="evidence" value="ECO:0007669"/>
    <property type="project" value="InterPro"/>
</dbReference>
<organism evidence="2 3">
    <name type="scientific">Acrobeloides nanus</name>
    <dbReference type="NCBI Taxonomy" id="290746"/>
    <lineage>
        <taxon>Eukaryota</taxon>
        <taxon>Metazoa</taxon>
        <taxon>Ecdysozoa</taxon>
        <taxon>Nematoda</taxon>
        <taxon>Chromadorea</taxon>
        <taxon>Rhabditida</taxon>
        <taxon>Tylenchina</taxon>
        <taxon>Cephalobomorpha</taxon>
        <taxon>Cephaloboidea</taxon>
        <taxon>Cephalobidae</taxon>
        <taxon>Acrobeloides</taxon>
    </lineage>
</organism>
<dbReference type="InterPro" id="IPR016181">
    <property type="entry name" value="Acyl_CoA_acyltransferase"/>
</dbReference>
<protein>
    <submittedName>
        <fullName evidence="3">N-acetyltransferase domain-containing protein</fullName>
    </submittedName>
</protein>
<name>A0A914CG36_9BILA</name>
<keyword evidence="2" id="KW-1185">Reference proteome</keyword>